<evidence type="ECO:0000313" key="3">
    <source>
        <dbReference type="Proteomes" id="UP000199651"/>
    </source>
</evidence>
<dbReference type="InterPro" id="IPR016181">
    <property type="entry name" value="Acyl_CoA_acyltransferase"/>
</dbReference>
<sequence length="268" mass="29088">MLNAGSTVAMDTSSALSAFDRQLRRDVPPGDSATRVERTARLVRHVSDQAHSWTGVVWTDLDDDTADAAIAAEAPFFRGGYEWKYYTHDLPVDLPHRLRAAGLHQGELEAVMVAEAAEVPDFAPPAGVELVDVTDEEGIIAATDVHDVVFGQDHHVLRERLLAVLAEAPETLDVVLAVAGDTPVSAARTDYYPGTEFAGLWGGGTLEAWRGKGIYKALVSHRARRAQARGVRYLQVDALPTSEPILSRIGFTRLTSTRPFTAPPPRNS</sequence>
<feature type="domain" description="N-acetyltransferase" evidence="1">
    <location>
        <begin position="128"/>
        <end position="268"/>
    </location>
</feature>
<evidence type="ECO:0000259" key="1">
    <source>
        <dbReference type="PROSITE" id="PS51186"/>
    </source>
</evidence>
<evidence type="ECO:0000313" key="2">
    <source>
        <dbReference type="EMBL" id="SDO95804.1"/>
    </source>
</evidence>
<dbReference type="AlphaFoldDB" id="A0A1H0NT27"/>
<dbReference type="SUPFAM" id="SSF55729">
    <property type="entry name" value="Acyl-CoA N-acyltransferases (Nat)"/>
    <property type="match status" value="1"/>
</dbReference>
<reference evidence="3" key="1">
    <citation type="submission" date="2016-10" db="EMBL/GenBank/DDBJ databases">
        <authorList>
            <person name="Varghese N."/>
            <person name="Submissions S."/>
        </authorList>
    </citation>
    <scope>NUCLEOTIDE SEQUENCE [LARGE SCALE GENOMIC DNA]</scope>
    <source>
        <strain evidence="3">IBRC-M 10655</strain>
    </source>
</reference>
<dbReference type="Proteomes" id="UP000199651">
    <property type="component" value="Unassembled WGS sequence"/>
</dbReference>
<keyword evidence="3" id="KW-1185">Reference proteome</keyword>
<dbReference type="Gene3D" id="3.40.630.30">
    <property type="match status" value="1"/>
</dbReference>
<organism evidence="2 3">
    <name type="scientific">Actinokineospora alba</name>
    <dbReference type="NCBI Taxonomy" id="504798"/>
    <lineage>
        <taxon>Bacteria</taxon>
        <taxon>Bacillati</taxon>
        <taxon>Actinomycetota</taxon>
        <taxon>Actinomycetes</taxon>
        <taxon>Pseudonocardiales</taxon>
        <taxon>Pseudonocardiaceae</taxon>
        <taxon>Actinokineospora</taxon>
    </lineage>
</organism>
<dbReference type="PROSITE" id="PS51186">
    <property type="entry name" value="GNAT"/>
    <property type="match status" value="1"/>
</dbReference>
<dbReference type="EMBL" id="FNJB01000005">
    <property type="protein sequence ID" value="SDO95804.1"/>
    <property type="molecule type" value="Genomic_DNA"/>
</dbReference>
<dbReference type="CDD" id="cd04301">
    <property type="entry name" value="NAT_SF"/>
    <property type="match status" value="1"/>
</dbReference>
<name>A0A1H0NT27_9PSEU</name>
<accession>A0A1H0NT27</accession>
<proteinExistence type="predicted"/>
<dbReference type="STRING" id="504798.SAMN05421871_102519"/>
<gene>
    <name evidence="2" type="ORF">SAMN05192558_105469</name>
</gene>
<protein>
    <recommendedName>
        <fullName evidence="1">N-acetyltransferase domain-containing protein</fullName>
    </recommendedName>
</protein>
<dbReference type="InterPro" id="IPR000182">
    <property type="entry name" value="GNAT_dom"/>
</dbReference>
<dbReference type="GO" id="GO:0016747">
    <property type="term" value="F:acyltransferase activity, transferring groups other than amino-acyl groups"/>
    <property type="evidence" value="ECO:0007669"/>
    <property type="project" value="InterPro"/>
</dbReference>